<evidence type="ECO:0000256" key="1">
    <source>
        <dbReference type="ARBA" id="ARBA00022527"/>
    </source>
</evidence>
<dbReference type="Pfam" id="PF00069">
    <property type="entry name" value="Pkinase"/>
    <property type="match status" value="1"/>
</dbReference>
<evidence type="ECO:0000259" key="12">
    <source>
        <dbReference type="PROSITE" id="PS50011"/>
    </source>
</evidence>
<organism evidence="13 14">
    <name type="scientific">Eragrostis curvula</name>
    <name type="common">weeping love grass</name>
    <dbReference type="NCBI Taxonomy" id="38414"/>
    <lineage>
        <taxon>Eukaryota</taxon>
        <taxon>Viridiplantae</taxon>
        <taxon>Streptophyta</taxon>
        <taxon>Embryophyta</taxon>
        <taxon>Tracheophyta</taxon>
        <taxon>Spermatophyta</taxon>
        <taxon>Magnoliopsida</taxon>
        <taxon>Liliopsida</taxon>
        <taxon>Poales</taxon>
        <taxon>Poaceae</taxon>
        <taxon>PACMAD clade</taxon>
        <taxon>Chloridoideae</taxon>
        <taxon>Eragrostideae</taxon>
        <taxon>Eragrostidinae</taxon>
        <taxon>Eragrostis</taxon>
    </lineage>
</organism>
<name>A0A5J9TCE8_9POAL</name>
<dbReference type="SMART" id="SM00220">
    <property type="entry name" value="S_TKc"/>
    <property type="match status" value="1"/>
</dbReference>
<dbReference type="Gramene" id="TVU08658">
    <property type="protein sequence ID" value="TVU08658"/>
    <property type="gene ID" value="EJB05_42069"/>
</dbReference>
<evidence type="ECO:0000256" key="10">
    <source>
        <dbReference type="ARBA" id="ARBA00051693"/>
    </source>
</evidence>
<dbReference type="GO" id="GO:0004674">
    <property type="term" value="F:protein serine/threonine kinase activity"/>
    <property type="evidence" value="ECO:0007669"/>
    <property type="project" value="UniProtKB-KW"/>
</dbReference>
<dbReference type="PROSITE" id="PS50011">
    <property type="entry name" value="PROTEIN_KINASE_DOM"/>
    <property type="match status" value="1"/>
</dbReference>
<reference evidence="13 14" key="1">
    <citation type="journal article" date="2019" name="Sci. Rep.">
        <title>A high-quality genome of Eragrostis curvula grass provides insights into Poaceae evolution and supports new strategies to enhance forage quality.</title>
        <authorList>
            <person name="Carballo J."/>
            <person name="Santos B.A.C.M."/>
            <person name="Zappacosta D."/>
            <person name="Garbus I."/>
            <person name="Selva J.P."/>
            <person name="Gallo C.A."/>
            <person name="Diaz A."/>
            <person name="Albertini E."/>
            <person name="Caccamo M."/>
            <person name="Echenique V."/>
        </authorList>
    </citation>
    <scope>NUCLEOTIDE SEQUENCE [LARGE SCALE GENOMIC DNA]</scope>
    <source>
        <strain evidence="14">cv. Victoria</strain>
        <tissue evidence="13">Leaf</tissue>
    </source>
</reference>
<dbReference type="EMBL" id="RWGY01000039">
    <property type="protein sequence ID" value="TVU08658.1"/>
    <property type="molecule type" value="Genomic_DNA"/>
</dbReference>
<comment type="catalytic activity">
    <reaction evidence="8">
        <text>L-seryl-[protein] + ATP = O-phospho-L-seryl-[protein] + ADP + H(+)</text>
        <dbReference type="Rhea" id="RHEA:17989"/>
        <dbReference type="Rhea" id="RHEA-COMP:9863"/>
        <dbReference type="Rhea" id="RHEA-COMP:11604"/>
        <dbReference type="ChEBI" id="CHEBI:15378"/>
        <dbReference type="ChEBI" id="CHEBI:29999"/>
        <dbReference type="ChEBI" id="CHEBI:30616"/>
        <dbReference type="ChEBI" id="CHEBI:83421"/>
        <dbReference type="ChEBI" id="CHEBI:456216"/>
        <dbReference type="EC" id="2.7.12.2"/>
    </reaction>
</comment>
<keyword evidence="3" id="KW-0808">Transferase</keyword>
<evidence type="ECO:0000313" key="13">
    <source>
        <dbReference type="EMBL" id="TVU08658.1"/>
    </source>
</evidence>
<evidence type="ECO:0000256" key="2">
    <source>
        <dbReference type="ARBA" id="ARBA00022553"/>
    </source>
</evidence>
<keyword evidence="4 11" id="KW-0547">Nucleotide-binding</keyword>
<evidence type="ECO:0000256" key="11">
    <source>
        <dbReference type="PROSITE-ProRule" id="PRU10141"/>
    </source>
</evidence>
<gene>
    <name evidence="13" type="ORF">EJB05_42069</name>
</gene>
<keyword evidence="2" id="KW-0597">Phosphoprotein</keyword>
<feature type="binding site" evidence="11">
    <location>
        <position position="62"/>
    </location>
    <ligand>
        <name>ATP</name>
        <dbReference type="ChEBI" id="CHEBI:30616"/>
    </ligand>
</feature>
<dbReference type="InterPro" id="IPR052468">
    <property type="entry name" value="Dual_spec_MAPK_kinase"/>
</dbReference>
<keyword evidence="1" id="KW-0723">Serine/threonine-protein kinase</keyword>
<accession>A0A5J9TCE8</accession>
<dbReference type="InterPro" id="IPR000719">
    <property type="entry name" value="Prot_kinase_dom"/>
</dbReference>
<sequence length="321" mass="35830">MMMTMMMRAPHEMMMRAPPPPPLPEPELDASDFDWIGDLGEGGFARVIKVRHRRTGEVFALKEAFYPTPDLEEEAEVLRRAAWGPSPHVVRCHALFPGPHGGPASLLEFMDAGSLHDVLRRRRWRGFPEAALAETASRCLLGLAQLHSRGVAHLDVKPDNFLANARGDVKINDFNVSRIVSGRPGGGESVMVETTMGTTPYFSPERFVPRAQADSRGAMAADVWGLGLTILELFLGRPPIMPEVEKPRAEDWKEAICDREPPSVPEYMAASAELRRFVDACLHKDPTRRARVPHLLKHPFITHRDVEASSRALHHLIVENL</sequence>
<evidence type="ECO:0000256" key="4">
    <source>
        <dbReference type="ARBA" id="ARBA00022741"/>
    </source>
</evidence>
<evidence type="ECO:0000256" key="5">
    <source>
        <dbReference type="ARBA" id="ARBA00022777"/>
    </source>
</evidence>
<evidence type="ECO:0000256" key="3">
    <source>
        <dbReference type="ARBA" id="ARBA00022679"/>
    </source>
</evidence>
<evidence type="ECO:0000256" key="7">
    <source>
        <dbReference type="ARBA" id="ARBA00023137"/>
    </source>
</evidence>
<comment type="catalytic activity">
    <reaction evidence="9">
        <text>L-threonyl-[protein] + ATP = O-phospho-L-threonyl-[protein] + ADP + H(+)</text>
        <dbReference type="Rhea" id="RHEA:46608"/>
        <dbReference type="Rhea" id="RHEA-COMP:11060"/>
        <dbReference type="Rhea" id="RHEA-COMP:11605"/>
        <dbReference type="ChEBI" id="CHEBI:15378"/>
        <dbReference type="ChEBI" id="CHEBI:30013"/>
        <dbReference type="ChEBI" id="CHEBI:30616"/>
        <dbReference type="ChEBI" id="CHEBI:61977"/>
        <dbReference type="ChEBI" id="CHEBI:456216"/>
        <dbReference type="EC" id="2.7.12.2"/>
    </reaction>
</comment>
<protein>
    <recommendedName>
        <fullName evidence="12">Protein kinase domain-containing protein</fullName>
    </recommendedName>
</protein>
<proteinExistence type="predicted"/>
<dbReference type="PANTHER" id="PTHR47238:SF4">
    <property type="entry name" value="MITOGEN-ACTIVATED PROTEIN KINASE KINASE 5"/>
    <property type="match status" value="1"/>
</dbReference>
<feature type="domain" description="Protein kinase" evidence="12">
    <location>
        <begin position="33"/>
        <end position="301"/>
    </location>
</feature>
<evidence type="ECO:0000256" key="8">
    <source>
        <dbReference type="ARBA" id="ARBA00049014"/>
    </source>
</evidence>
<comment type="caution">
    <text evidence="13">The sequence shown here is derived from an EMBL/GenBank/DDBJ whole genome shotgun (WGS) entry which is preliminary data.</text>
</comment>
<dbReference type="SUPFAM" id="SSF56112">
    <property type="entry name" value="Protein kinase-like (PK-like)"/>
    <property type="match status" value="1"/>
</dbReference>
<keyword evidence="6 11" id="KW-0067">ATP-binding</keyword>
<dbReference type="Gene3D" id="1.10.510.10">
    <property type="entry name" value="Transferase(Phosphotransferase) domain 1"/>
    <property type="match status" value="1"/>
</dbReference>
<dbReference type="PROSITE" id="PS00107">
    <property type="entry name" value="PROTEIN_KINASE_ATP"/>
    <property type="match status" value="1"/>
</dbReference>
<dbReference type="GO" id="GO:0004713">
    <property type="term" value="F:protein tyrosine kinase activity"/>
    <property type="evidence" value="ECO:0007669"/>
    <property type="project" value="UniProtKB-KW"/>
</dbReference>
<dbReference type="PANTHER" id="PTHR47238">
    <property type="entry name" value="MITOGEN-ACTIVATED PROTEIN KINASE KINASE 5"/>
    <property type="match status" value="1"/>
</dbReference>
<dbReference type="InterPro" id="IPR011009">
    <property type="entry name" value="Kinase-like_dom_sf"/>
</dbReference>
<keyword evidence="14" id="KW-1185">Reference proteome</keyword>
<dbReference type="AlphaFoldDB" id="A0A5J9TCE8"/>
<evidence type="ECO:0000256" key="9">
    <source>
        <dbReference type="ARBA" id="ARBA00049299"/>
    </source>
</evidence>
<dbReference type="Proteomes" id="UP000324897">
    <property type="component" value="Chromosome 3"/>
</dbReference>
<evidence type="ECO:0000313" key="14">
    <source>
        <dbReference type="Proteomes" id="UP000324897"/>
    </source>
</evidence>
<keyword evidence="7" id="KW-0829">Tyrosine-protein kinase</keyword>
<dbReference type="GO" id="GO:0004708">
    <property type="term" value="F:MAP kinase kinase activity"/>
    <property type="evidence" value="ECO:0007669"/>
    <property type="project" value="UniProtKB-EC"/>
</dbReference>
<dbReference type="InterPro" id="IPR017441">
    <property type="entry name" value="Protein_kinase_ATP_BS"/>
</dbReference>
<dbReference type="OrthoDB" id="10252354at2759"/>
<keyword evidence="5" id="KW-0418">Kinase</keyword>
<evidence type="ECO:0000256" key="6">
    <source>
        <dbReference type="ARBA" id="ARBA00022840"/>
    </source>
</evidence>
<dbReference type="GO" id="GO:0005524">
    <property type="term" value="F:ATP binding"/>
    <property type="evidence" value="ECO:0007669"/>
    <property type="project" value="UniProtKB-UniRule"/>
</dbReference>
<comment type="catalytic activity">
    <reaction evidence="10">
        <text>L-tyrosyl-[protein] + ATP = O-phospho-L-tyrosyl-[protein] + ADP + H(+)</text>
        <dbReference type="Rhea" id="RHEA:10596"/>
        <dbReference type="Rhea" id="RHEA-COMP:10136"/>
        <dbReference type="Rhea" id="RHEA-COMP:20101"/>
        <dbReference type="ChEBI" id="CHEBI:15378"/>
        <dbReference type="ChEBI" id="CHEBI:30616"/>
        <dbReference type="ChEBI" id="CHEBI:46858"/>
        <dbReference type="ChEBI" id="CHEBI:61978"/>
        <dbReference type="ChEBI" id="CHEBI:456216"/>
        <dbReference type="EC" id="2.7.12.2"/>
    </reaction>
</comment>
<feature type="non-terminal residue" evidence="13">
    <location>
        <position position="1"/>
    </location>
</feature>